<dbReference type="AlphaFoldDB" id="A0A975PVP6"/>
<dbReference type="Proteomes" id="UP000682202">
    <property type="component" value="Chromosome"/>
</dbReference>
<dbReference type="PROSITE" id="PS51819">
    <property type="entry name" value="VOC"/>
    <property type="match status" value="2"/>
</dbReference>
<reference evidence="2" key="1">
    <citation type="submission" date="2019-12" db="EMBL/GenBank/DDBJ databases">
        <title>Mycobacterium spongiae sp. nov.</title>
        <authorList>
            <person name="Stinear T."/>
        </authorList>
    </citation>
    <scope>NUCLEOTIDE SEQUENCE</scope>
    <source>
        <strain evidence="2">FSD4b-SM</strain>
    </source>
</reference>
<evidence type="ECO:0000259" key="1">
    <source>
        <dbReference type="PROSITE" id="PS51819"/>
    </source>
</evidence>
<evidence type="ECO:0000313" key="3">
    <source>
        <dbReference type="Proteomes" id="UP000682202"/>
    </source>
</evidence>
<dbReference type="Pfam" id="PF00903">
    <property type="entry name" value="Glyoxalase"/>
    <property type="match status" value="2"/>
</dbReference>
<dbReference type="InterPro" id="IPR004360">
    <property type="entry name" value="Glyas_Fos-R_dOase_dom"/>
</dbReference>
<organism evidence="2 3">
    <name type="scientific">Mycobacterium spongiae</name>
    <dbReference type="NCBI Taxonomy" id="886343"/>
    <lineage>
        <taxon>Bacteria</taxon>
        <taxon>Bacillati</taxon>
        <taxon>Actinomycetota</taxon>
        <taxon>Actinomycetes</taxon>
        <taxon>Mycobacteriales</taxon>
        <taxon>Mycobacteriaceae</taxon>
        <taxon>Mycobacterium</taxon>
    </lineage>
</organism>
<sequence length="261" mass="27532">MPKRTEYSQGTPNWVDLQTTDHPAAKEFYSSLFGWSYDDTPTPDGASVYSMATLNGETVAAVAPMPPGAPEGRPPAWNTYIAVDDVDAAVDKVVPAGGQVLMPGFDIDDAGRMAFIADPTGAVVGLWQANQHIGATLVNEAGAVMWNELITDKPDLALAFYESVVGLTHTTMEMAPGQHYRVLKAGAADVGGCMEPPMPGMPNHWHVYFEVDDADATAAKAAASGGQITVEPFDIPSVGRSAVLSDPQGGVFSVLKPAQQQ</sequence>
<dbReference type="InterPro" id="IPR029068">
    <property type="entry name" value="Glyas_Bleomycin-R_OHBP_Dase"/>
</dbReference>
<feature type="domain" description="VOC" evidence="1">
    <location>
        <begin position="11"/>
        <end position="129"/>
    </location>
</feature>
<dbReference type="PANTHER" id="PTHR33993:SF14">
    <property type="entry name" value="GB|AAF24581.1"/>
    <property type="match status" value="1"/>
</dbReference>
<evidence type="ECO:0000313" key="2">
    <source>
        <dbReference type="EMBL" id="QUR66325.1"/>
    </source>
</evidence>
<dbReference type="PANTHER" id="PTHR33993">
    <property type="entry name" value="GLYOXALASE-RELATED"/>
    <property type="match status" value="1"/>
</dbReference>
<accession>A0A975PVP6</accession>
<feature type="domain" description="VOC" evidence="1">
    <location>
        <begin position="143"/>
        <end position="257"/>
    </location>
</feature>
<dbReference type="Gene3D" id="3.10.180.10">
    <property type="entry name" value="2,3-Dihydroxybiphenyl 1,2-Dioxygenase, domain 1"/>
    <property type="match status" value="2"/>
</dbReference>
<protein>
    <submittedName>
        <fullName evidence="2">VOC family protein</fullName>
    </submittedName>
</protein>
<dbReference type="CDD" id="cd07247">
    <property type="entry name" value="SgaA_N_like"/>
    <property type="match status" value="2"/>
</dbReference>
<gene>
    <name evidence="2" type="ORF">F6B93_03790</name>
</gene>
<proteinExistence type="predicted"/>
<dbReference type="InterPro" id="IPR037523">
    <property type="entry name" value="VOC_core"/>
</dbReference>
<dbReference type="SUPFAM" id="SSF54593">
    <property type="entry name" value="Glyoxalase/Bleomycin resistance protein/Dihydroxybiphenyl dioxygenase"/>
    <property type="match status" value="2"/>
</dbReference>
<dbReference type="EMBL" id="CP046600">
    <property type="protein sequence ID" value="QUR66325.1"/>
    <property type="molecule type" value="Genomic_DNA"/>
</dbReference>
<dbReference type="KEGG" id="mspg:F6B93_03790"/>
<dbReference type="InterPro" id="IPR052164">
    <property type="entry name" value="Anthracycline_SecMetBiosynth"/>
</dbReference>
<name>A0A975PVP6_9MYCO</name>
<dbReference type="RefSeq" id="WP_211697808.1">
    <property type="nucleotide sequence ID" value="NZ_CP046600.1"/>
</dbReference>
<keyword evidence="3" id="KW-1185">Reference proteome</keyword>